<dbReference type="InterPro" id="IPR003010">
    <property type="entry name" value="C-N_Hydrolase"/>
</dbReference>
<dbReference type="PROSITE" id="PS50263">
    <property type="entry name" value="CN_HYDROLASE"/>
    <property type="match status" value="1"/>
</dbReference>
<sequence length="288" mass="32609">MKIVTILVTNDITFPSFCKEKIIENGADKMKVACIQMDIAFGDVSTNIENAKKKIEEAMQRKPDVIVLPELWTTGYDLKRLPEIADEGGIQTKELLSEWAKQFAVNIVGGSVAKQTKQGVTNTMYVVNREGEVQNEYSKVHLFQLMDEHKYLIAGDETGEFTLDDVQCGGTICYDIRFPEWMRVHTVRGANVLFVVAEWPLVRLAHWRLLLQARAVENQCYVVACNRAGEDPNNVFAGHSLIVDPWGEIVVEAGEEESILHGKLNLEKVKEVRKGIPIFTDRRPELYK</sequence>
<gene>
    <name evidence="2" type="ORF">CN613_00735</name>
</gene>
<protein>
    <submittedName>
        <fullName evidence="2">Carbon-nitrogen hydrolase</fullName>
    </submittedName>
</protein>
<comment type="similarity">
    <text evidence="1">Belongs to the carbon-nitrogen hydrolase superfamily. NIT1/NIT2 family.</text>
</comment>
<dbReference type="PANTHER" id="PTHR23088:SF27">
    <property type="entry name" value="DEAMINATED GLUTATHIONE AMIDASE"/>
    <property type="match status" value="1"/>
</dbReference>
<dbReference type="RefSeq" id="WP_097847010.1">
    <property type="nucleotide sequence ID" value="NZ_CP191406.1"/>
</dbReference>
<dbReference type="PROSITE" id="PS01227">
    <property type="entry name" value="UPF0012"/>
    <property type="match status" value="1"/>
</dbReference>
<dbReference type="Gene3D" id="3.60.110.10">
    <property type="entry name" value="Carbon-nitrogen hydrolase"/>
    <property type="match status" value="1"/>
</dbReference>
<dbReference type="InterPro" id="IPR036526">
    <property type="entry name" value="C-N_Hydrolase_sf"/>
</dbReference>
<dbReference type="PANTHER" id="PTHR23088">
    <property type="entry name" value="NITRILASE-RELATED"/>
    <property type="match status" value="1"/>
</dbReference>
<accession>A0A2B5RQ30</accession>
<dbReference type="InterPro" id="IPR001110">
    <property type="entry name" value="UPF0012_CS"/>
</dbReference>
<name>A0A2B5RQ30_9BACI</name>
<organism evidence="2 3">
    <name type="scientific">Bacillus pseudomycoides</name>
    <dbReference type="NCBI Taxonomy" id="64104"/>
    <lineage>
        <taxon>Bacteria</taxon>
        <taxon>Bacillati</taxon>
        <taxon>Bacillota</taxon>
        <taxon>Bacilli</taxon>
        <taxon>Bacillales</taxon>
        <taxon>Bacillaceae</taxon>
        <taxon>Bacillus</taxon>
        <taxon>Bacillus cereus group</taxon>
    </lineage>
</organism>
<dbReference type="Proteomes" id="UP000219775">
    <property type="component" value="Unassembled WGS sequence"/>
</dbReference>
<dbReference type="Pfam" id="PF00795">
    <property type="entry name" value="CN_hydrolase"/>
    <property type="match status" value="1"/>
</dbReference>
<reference evidence="2 3" key="1">
    <citation type="submission" date="2017-09" db="EMBL/GenBank/DDBJ databases">
        <title>Large-scale bioinformatics analysis of Bacillus genomes uncovers conserved roles of natural products in bacterial physiology.</title>
        <authorList>
            <consortium name="Agbiome Team Llc"/>
            <person name="Bleich R.M."/>
            <person name="Grubbs K.J."/>
            <person name="Santa Maria K.C."/>
            <person name="Allen S.E."/>
            <person name="Farag S."/>
            <person name="Shank E.A."/>
            <person name="Bowers A."/>
        </authorList>
    </citation>
    <scope>NUCLEOTIDE SEQUENCE [LARGE SCALE GENOMIC DNA]</scope>
    <source>
        <strain evidence="2 3">AFS009893</strain>
    </source>
</reference>
<dbReference type="GO" id="GO:0016787">
    <property type="term" value="F:hydrolase activity"/>
    <property type="evidence" value="ECO:0007669"/>
    <property type="project" value="UniProtKB-KW"/>
</dbReference>
<dbReference type="AlphaFoldDB" id="A0A2B5RQ30"/>
<keyword evidence="2" id="KW-0378">Hydrolase</keyword>
<evidence type="ECO:0000313" key="3">
    <source>
        <dbReference type="Proteomes" id="UP000219775"/>
    </source>
</evidence>
<dbReference type="EMBL" id="NUDP01000001">
    <property type="protein sequence ID" value="PEM74208.1"/>
    <property type="molecule type" value="Genomic_DNA"/>
</dbReference>
<evidence type="ECO:0000256" key="1">
    <source>
        <dbReference type="ARBA" id="ARBA00010613"/>
    </source>
</evidence>
<evidence type="ECO:0000313" key="2">
    <source>
        <dbReference type="EMBL" id="PEM74208.1"/>
    </source>
</evidence>
<proteinExistence type="inferred from homology"/>
<dbReference type="SUPFAM" id="SSF56317">
    <property type="entry name" value="Carbon-nitrogen hydrolase"/>
    <property type="match status" value="1"/>
</dbReference>
<comment type="caution">
    <text evidence="2">The sequence shown here is derived from an EMBL/GenBank/DDBJ whole genome shotgun (WGS) entry which is preliminary data.</text>
</comment>
<dbReference type="CDD" id="cd07583">
    <property type="entry name" value="nitrilase_5"/>
    <property type="match status" value="1"/>
</dbReference>